<evidence type="ECO:0000313" key="1">
    <source>
        <dbReference type="EMBL" id="GEL46593.1"/>
    </source>
</evidence>
<dbReference type="EMBL" id="BJVQ01000019">
    <property type="protein sequence ID" value="GEL46593.1"/>
    <property type="molecule type" value="Genomic_DNA"/>
</dbReference>
<proteinExistence type="predicted"/>
<reference evidence="1 2" key="1">
    <citation type="submission" date="2019-07" db="EMBL/GenBank/DDBJ databases">
        <title>Whole genome shotgun sequence of Cellulomonas hominis NBRC 16055.</title>
        <authorList>
            <person name="Hosoyama A."/>
            <person name="Uohara A."/>
            <person name="Ohji S."/>
            <person name="Ichikawa N."/>
        </authorList>
    </citation>
    <scope>NUCLEOTIDE SEQUENCE [LARGE SCALE GENOMIC DNA]</scope>
    <source>
        <strain evidence="1 2">NBRC 16055</strain>
    </source>
</reference>
<keyword evidence="2" id="KW-1185">Reference proteome</keyword>
<name>A0A511FBM4_9CELL</name>
<comment type="caution">
    <text evidence="1">The sequence shown here is derived from an EMBL/GenBank/DDBJ whole genome shotgun (WGS) entry which is preliminary data.</text>
</comment>
<protein>
    <submittedName>
        <fullName evidence="1">Uncharacterized protein</fullName>
    </submittedName>
</protein>
<dbReference type="AlphaFoldDB" id="A0A511FBM4"/>
<gene>
    <name evidence="1" type="ORF">CHO01_17090</name>
</gene>
<sequence length="334" mass="36438">MSFNESQHVRTPAGVRTGGQFAASARAESRADLPYVGPTPSDIVSAGILKTRAVAETMPSGRIREEDGALFFPVRDPRDPGVRAASVAFDPDNEGRWTYTSASGTRVASTYTYGENPQVLAQWTRERIMELDPDQPVSAALHQFKPYTNISRGDREPSLYLWDGHSAWVDTQDGPTRGTWLHSQTTDRIRSASGLPLDAHPAAVAAWVTEAGRTDPDYLRGAPRDVVLNGVTKAVVAHVEGAESWDEGAGEAIWFGSRSNGAHDKGDYAYISRDDDPTNPGVWHFETEQTETPDAKGDYCQNVVSNLGAGEDPAVVAAWINEQAQRFCSVHLRR</sequence>
<organism evidence="1 2">
    <name type="scientific">Cellulomonas hominis</name>
    <dbReference type="NCBI Taxonomy" id="156981"/>
    <lineage>
        <taxon>Bacteria</taxon>
        <taxon>Bacillati</taxon>
        <taxon>Actinomycetota</taxon>
        <taxon>Actinomycetes</taxon>
        <taxon>Micrococcales</taxon>
        <taxon>Cellulomonadaceae</taxon>
        <taxon>Cellulomonas</taxon>
    </lineage>
</organism>
<accession>A0A511FBM4</accession>
<dbReference type="Proteomes" id="UP000321723">
    <property type="component" value="Unassembled WGS sequence"/>
</dbReference>
<evidence type="ECO:0000313" key="2">
    <source>
        <dbReference type="Proteomes" id="UP000321723"/>
    </source>
</evidence>